<dbReference type="GO" id="GO:0048038">
    <property type="term" value="F:quinone binding"/>
    <property type="evidence" value="ECO:0007669"/>
    <property type="project" value="UniProtKB-KW"/>
</dbReference>
<dbReference type="GO" id="GO:0016491">
    <property type="term" value="F:oxidoreductase activity"/>
    <property type="evidence" value="ECO:0007669"/>
    <property type="project" value="UniProtKB-KW"/>
</dbReference>
<dbReference type="Gene3D" id="1.20.1440.130">
    <property type="entry name" value="VKOR domain"/>
    <property type="match status" value="1"/>
</dbReference>
<evidence type="ECO:0000256" key="3">
    <source>
        <dbReference type="ARBA" id="ARBA00022692"/>
    </source>
</evidence>
<evidence type="ECO:0000256" key="4">
    <source>
        <dbReference type="ARBA" id="ARBA00022719"/>
    </source>
</evidence>
<keyword evidence="9" id="KW-0676">Redox-active center</keyword>
<dbReference type="GO" id="GO:0016020">
    <property type="term" value="C:membrane"/>
    <property type="evidence" value="ECO:0007669"/>
    <property type="project" value="UniProtKB-SubCell"/>
</dbReference>
<evidence type="ECO:0000259" key="12">
    <source>
        <dbReference type="SMART" id="SM00756"/>
    </source>
</evidence>
<keyword evidence="7 11" id="KW-0472">Membrane</keyword>
<name>A0A2U1F767_9PSEU</name>
<evidence type="ECO:0000256" key="9">
    <source>
        <dbReference type="ARBA" id="ARBA00023284"/>
    </source>
</evidence>
<accession>A0A2U1F767</accession>
<proteinExistence type="inferred from homology"/>
<dbReference type="EMBL" id="QEKW01000010">
    <property type="protein sequence ID" value="PVZ08014.1"/>
    <property type="molecule type" value="Genomic_DNA"/>
</dbReference>
<feature type="compositionally biased region" description="Low complexity" evidence="10">
    <location>
        <begin position="1"/>
        <end position="14"/>
    </location>
</feature>
<dbReference type="CDD" id="cd12922">
    <property type="entry name" value="VKOR_5"/>
    <property type="match status" value="1"/>
</dbReference>
<dbReference type="InterPro" id="IPR012932">
    <property type="entry name" value="VKOR"/>
</dbReference>
<keyword evidence="3 11" id="KW-0812">Transmembrane</keyword>
<evidence type="ECO:0000256" key="6">
    <source>
        <dbReference type="ARBA" id="ARBA00023002"/>
    </source>
</evidence>
<evidence type="ECO:0000256" key="10">
    <source>
        <dbReference type="SAM" id="MobiDB-lite"/>
    </source>
</evidence>
<evidence type="ECO:0000256" key="1">
    <source>
        <dbReference type="ARBA" id="ARBA00004141"/>
    </source>
</evidence>
<comment type="similarity">
    <text evidence="2">Belongs to the VKOR family.</text>
</comment>
<keyword evidence="8" id="KW-1015">Disulfide bond</keyword>
<evidence type="ECO:0000256" key="2">
    <source>
        <dbReference type="ARBA" id="ARBA00006214"/>
    </source>
</evidence>
<organism evidence="13 14">
    <name type="scientific">Actinomycetospora cinnamomea</name>
    <dbReference type="NCBI Taxonomy" id="663609"/>
    <lineage>
        <taxon>Bacteria</taxon>
        <taxon>Bacillati</taxon>
        <taxon>Actinomycetota</taxon>
        <taxon>Actinomycetes</taxon>
        <taxon>Pseudonocardiales</taxon>
        <taxon>Pseudonocardiaceae</taxon>
        <taxon>Actinomycetospora</taxon>
    </lineage>
</organism>
<evidence type="ECO:0000256" key="11">
    <source>
        <dbReference type="SAM" id="Phobius"/>
    </source>
</evidence>
<dbReference type="AlphaFoldDB" id="A0A2U1F767"/>
<dbReference type="Pfam" id="PF07884">
    <property type="entry name" value="VKOR"/>
    <property type="match status" value="1"/>
</dbReference>
<keyword evidence="6" id="KW-0560">Oxidoreductase</keyword>
<evidence type="ECO:0000313" key="13">
    <source>
        <dbReference type="EMBL" id="PVZ08014.1"/>
    </source>
</evidence>
<feature type="compositionally biased region" description="Low complexity" evidence="10">
    <location>
        <begin position="22"/>
        <end position="39"/>
    </location>
</feature>
<evidence type="ECO:0000256" key="5">
    <source>
        <dbReference type="ARBA" id="ARBA00022989"/>
    </source>
</evidence>
<keyword evidence="5 11" id="KW-1133">Transmembrane helix</keyword>
<dbReference type="SMART" id="SM00756">
    <property type="entry name" value="VKc"/>
    <property type="match status" value="1"/>
</dbReference>
<feature type="transmembrane region" description="Helical" evidence="11">
    <location>
        <begin position="189"/>
        <end position="211"/>
    </location>
</feature>
<comment type="subcellular location">
    <subcellularLocation>
        <location evidence="1">Membrane</location>
        <topology evidence="1">Multi-pass membrane protein</topology>
    </subcellularLocation>
</comment>
<gene>
    <name evidence="13" type="ORF">C8D89_110168</name>
</gene>
<evidence type="ECO:0000256" key="8">
    <source>
        <dbReference type="ARBA" id="ARBA00023157"/>
    </source>
</evidence>
<feature type="transmembrane region" description="Helical" evidence="11">
    <location>
        <begin position="163"/>
        <end position="183"/>
    </location>
</feature>
<evidence type="ECO:0000313" key="14">
    <source>
        <dbReference type="Proteomes" id="UP000245639"/>
    </source>
</evidence>
<reference evidence="13 14" key="1">
    <citation type="submission" date="2018-04" db="EMBL/GenBank/DDBJ databases">
        <title>Genomic Encyclopedia of Type Strains, Phase IV (KMG-IV): sequencing the most valuable type-strain genomes for metagenomic binning, comparative biology and taxonomic classification.</title>
        <authorList>
            <person name="Goeker M."/>
        </authorList>
    </citation>
    <scope>NUCLEOTIDE SEQUENCE [LARGE SCALE GENOMIC DNA]</scope>
    <source>
        <strain evidence="13 14">DSM 45771</strain>
    </source>
</reference>
<protein>
    <submittedName>
        <fullName evidence="13">Putative membrane protein</fullName>
    </submittedName>
</protein>
<feature type="transmembrane region" description="Helical" evidence="11">
    <location>
        <begin position="138"/>
        <end position="156"/>
    </location>
</feature>
<feature type="region of interest" description="Disordered" evidence="10">
    <location>
        <begin position="1"/>
        <end position="70"/>
    </location>
</feature>
<sequence>MVTTTPRSRQTQQPAQPPQSPQTPETPETPPSAASSAPTDVLPAVGDDRGMDPVDTATPRAAASDGAAPGDTPARGVGAVLLVGGLVGAVVALVLLLDKLALLADPAFVPSCSIDPVLSCGTIMRTEQASVLGFPNPVIGLLTYPVAAAMGALVLARVALPRWAWWGLQAGTTAGMLFVHWLIVQSLVVIGALCPWCMVAWVVTIAMFWATTVHNLREGHLGGAPAAVRHHGWGLAAWYLAIVVAVVATFPAWAAGLVGLA</sequence>
<dbReference type="InterPro" id="IPR038354">
    <property type="entry name" value="VKOR_sf"/>
</dbReference>
<dbReference type="InterPro" id="IPR041714">
    <property type="entry name" value="VKOR_Actinobacteria"/>
</dbReference>
<comment type="caution">
    <text evidence="13">The sequence shown here is derived from an EMBL/GenBank/DDBJ whole genome shotgun (WGS) entry which is preliminary data.</text>
</comment>
<feature type="transmembrane region" description="Helical" evidence="11">
    <location>
        <begin position="77"/>
        <end position="97"/>
    </location>
</feature>
<dbReference type="Proteomes" id="UP000245639">
    <property type="component" value="Unassembled WGS sequence"/>
</dbReference>
<feature type="domain" description="Vitamin K epoxide reductase" evidence="12">
    <location>
        <begin position="74"/>
        <end position="215"/>
    </location>
</feature>
<feature type="transmembrane region" description="Helical" evidence="11">
    <location>
        <begin position="232"/>
        <end position="254"/>
    </location>
</feature>
<evidence type="ECO:0000256" key="7">
    <source>
        <dbReference type="ARBA" id="ARBA00023136"/>
    </source>
</evidence>
<keyword evidence="14" id="KW-1185">Reference proteome</keyword>
<keyword evidence="4" id="KW-0874">Quinone</keyword>